<gene>
    <name evidence="1" type="ORF">CLV42_103258</name>
</gene>
<organism evidence="1 2">
    <name type="scientific">Chitinophaga ginsengisoli</name>
    <dbReference type="NCBI Taxonomy" id="363837"/>
    <lineage>
        <taxon>Bacteria</taxon>
        <taxon>Pseudomonadati</taxon>
        <taxon>Bacteroidota</taxon>
        <taxon>Chitinophagia</taxon>
        <taxon>Chitinophagales</taxon>
        <taxon>Chitinophagaceae</taxon>
        <taxon>Chitinophaga</taxon>
    </lineage>
</organism>
<evidence type="ECO:0000313" key="1">
    <source>
        <dbReference type="EMBL" id="PSL33275.1"/>
    </source>
</evidence>
<comment type="caution">
    <text evidence="1">The sequence shown here is derived from an EMBL/GenBank/DDBJ whole genome shotgun (WGS) entry which is preliminary data.</text>
</comment>
<dbReference type="EMBL" id="PYGK01000003">
    <property type="protein sequence ID" value="PSL33275.1"/>
    <property type="molecule type" value="Genomic_DNA"/>
</dbReference>
<sequence>MNNQYLPINYIRHLTAFYTLLHEHERLRANDISLYMALFQLWNQQRFPVSLSVSRSLIIEFCRIGSHHTYLQCLKRLHESGFLVYEPSEKLFSPSVIKMLPLEEYEPSKPGIIDSRTCNNKDPANVGSGGNSALDTGPISTHFNNKQINNYKNVRQTSTAHAQKKKIDKMEAPKAPELEEVRAWFSAAAQPGKEADQFYFHYKALGWTLSGMPIFDWKAAAQKWIGHIPSLKKNVNANTRTTTFRTSQSGEYKRYDEPI</sequence>
<proteinExistence type="predicted"/>
<dbReference type="RefSeq" id="WP_106601602.1">
    <property type="nucleotide sequence ID" value="NZ_PYGK01000003.1"/>
</dbReference>
<dbReference type="OrthoDB" id="1442826at2"/>
<keyword evidence="2" id="KW-1185">Reference proteome</keyword>
<evidence type="ECO:0000313" key="2">
    <source>
        <dbReference type="Proteomes" id="UP000240978"/>
    </source>
</evidence>
<reference evidence="1 2" key="1">
    <citation type="submission" date="2018-03" db="EMBL/GenBank/DDBJ databases">
        <title>Genomic Encyclopedia of Archaeal and Bacterial Type Strains, Phase II (KMG-II): from individual species to whole genera.</title>
        <authorList>
            <person name="Goeker M."/>
        </authorList>
    </citation>
    <scope>NUCLEOTIDE SEQUENCE [LARGE SCALE GENOMIC DNA]</scope>
    <source>
        <strain evidence="1 2">DSM 18107</strain>
    </source>
</reference>
<protein>
    <submittedName>
        <fullName evidence="1">Uncharacterized protein</fullName>
    </submittedName>
</protein>
<dbReference type="AlphaFoldDB" id="A0A2P8GH56"/>
<accession>A0A2P8GH56</accession>
<dbReference type="Proteomes" id="UP000240978">
    <property type="component" value="Unassembled WGS sequence"/>
</dbReference>
<name>A0A2P8GH56_9BACT</name>